<evidence type="ECO:0000313" key="1">
    <source>
        <dbReference type="EMBL" id="KAK7507127.1"/>
    </source>
</evidence>
<protein>
    <submittedName>
        <fullName evidence="1">Uncharacterized protein</fullName>
    </submittedName>
</protein>
<evidence type="ECO:0000313" key="2">
    <source>
        <dbReference type="Proteomes" id="UP001519460"/>
    </source>
</evidence>
<dbReference type="AlphaFoldDB" id="A0ABD0M6J2"/>
<reference evidence="1 2" key="1">
    <citation type="journal article" date="2023" name="Sci. Data">
        <title>Genome assembly of the Korean intertidal mud-creeper Batillaria attramentaria.</title>
        <authorList>
            <person name="Patra A.K."/>
            <person name="Ho P.T."/>
            <person name="Jun S."/>
            <person name="Lee S.J."/>
            <person name="Kim Y."/>
            <person name="Won Y.J."/>
        </authorList>
    </citation>
    <scope>NUCLEOTIDE SEQUENCE [LARGE SCALE GENOMIC DNA]</scope>
    <source>
        <strain evidence="1">Wonlab-2016</strain>
    </source>
</reference>
<comment type="caution">
    <text evidence="1">The sequence shown here is derived from an EMBL/GenBank/DDBJ whole genome shotgun (WGS) entry which is preliminary data.</text>
</comment>
<gene>
    <name evidence="1" type="ORF">BaRGS_00001062</name>
</gene>
<accession>A0ABD0M6J2</accession>
<name>A0ABD0M6J2_9CAEN</name>
<dbReference type="Proteomes" id="UP001519460">
    <property type="component" value="Unassembled WGS sequence"/>
</dbReference>
<proteinExistence type="predicted"/>
<organism evidence="1 2">
    <name type="scientific">Batillaria attramentaria</name>
    <dbReference type="NCBI Taxonomy" id="370345"/>
    <lineage>
        <taxon>Eukaryota</taxon>
        <taxon>Metazoa</taxon>
        <taxon>Spiralia</taxon>
        <taxon>Lophotrochozoa</taxon>
        <taxon>Mollusca</taxon>
        <taxon>Gastropoda</taxon>
        <taxon>Caenogastropoda</taxon>
        <taxon>Sorbeoconcha</taxon>
        <taxon>Cerithioidea</taxon>
        <taxon>Batillariidae</taxon>
        <taxon>Batillaria</taxon>
    </lineage>
</organism>
<sequence length="201" mass="22753">MQQVLAIVNHVKQHYSLSSSPDYFFPQVHASFKIKRVSASHALEVHTEPIFALRQPPHKQKVKGEKSNFAGLLRDPVQTCVGKCARLLDFTFPLQLVTLASLREKGRKEKGVGWREGSGGALVAFAYTEKANRDVDAARHMNNKDLKKKNSAPEIFNTNELRRLCVVCDHYRGHFDTSVEVSILEKMRIRARATVLKKQVC</sequence>
<dbReference type="EMBL" id="JACVVK020000004">
    <property type="protein sequence ID" value="KAK7507127.1"/>
    <property type="molecule type" value="Genomic_DNA"/>
</dbReference>
<keyword evidence="2" id="KW-1185">Reference proteome</keyword>